<dbReference type="EMBL" id="JARPOI010000004">
    <property type="protein sequence ID" value="KAJ9183017.1"/>
    <property type="molecule type" value="Genomic_DNA"/>
</dbReference>
<evidence type="ECO:0000313" key="1">
    <source>
        <dbReference type="EMBL" id="KAJ9183017.1"/>
    </source>
</evidence>
<keyword evidence="2" id="KW-1185">Reference proteome</keyword>
<comment type="caution">
    <text evidence="1">The sequence shown here is derived from an EMBL/GenBank/DDBJ whole genome shotgun (WGS) entry which is preliminary data.</text>
</comment>
<name>A0ABQ9MRT9_HEVBR</name>
<organism evidence="1 2">
    <name type="scientific">Hevea brasiliensis</name>
    <name type="common">Para rubber tree</name>
    <name type="synonym">Siphonia brasiliensis</name>
    <dbReference type="NCBI Taxonomy" id="3981"/>
    <lineage>
        <taxon>Eukaryota</taxon>
        <taxon>Viridiplantae</taxon>
        <taxon>Streptophyta</taxon>
        <taxon>Embryophyta</taxon>
        <taxon>Tracheophyta</taxon>
        <taxon>Spermatophyta</taxon>
        <taxon>Magnoliopsida</taxon>
        <taxon>eudicotyledons</taxon>
        <taxon>Gunneridae</taxon>
        <taxon>Pentapetalae</taxon>
        <taxon>rosids</taxon>
        <taxon>fabids</taxon>
        <taxon>Malpighiales</taxon>
        <taxon>Euphorbiaceae</taxon>
        <taxon>Crotonoideae</taxon>
        <taxon>Micrandreae</taxon>
        <taxon>Hevea</taxon>
    </lineage>
</organism>
<dbReference type="Proteomes" id="UP001174677">
    <property type="component" value="Chromosome 4"/>
</dbReference>
<accession>A0ABQ9MRT9</accession>
<protein>
    <submittedName>
        <fullName evidence="1">Uncharacterized protein</fullName>
    </submittedName>
</protein>
<reference evidence="1" key="1">
    <citation type="journal article" date="2023" name="Plant Biotechnol. J.">
        <title>Chromosome-level wild Hevea brasiliensis genome provides new tools for genomic-assisted breeding and valuable loci to elevate rubber yield.</title>
        <authorList>
            <person name="Cheng H."/>
            <person name="Song X."/>
            <person name="Hu Y."/>
            <person name="Wu T."/>
            <person name="Yang Q."/>
            <person name="An Z."/>
            <person name="Feng S."/>
            <person name="Deng Z."/>
            <person name="Wu W."/>
            <person name="Zeng X."/>
            <person name="Tu M."/>
            <person name="Wang X."/>
            <person name="Huang H."/>
        </authorList>
    </citation>
    <scope>NUCLEOTIDE SEQUENCE</scope>
    <source>
        <strain evidence="1">MT/VB/25A 57/8</strain>
    </source>
</reference>
<sequence>MALLGSSFLPQQTMLHMPNLKPLQRKSSIIKCDKEKISSGSGPKHNRVVRIQRKIEFKREVMFSGSSLNAVEDDNKTQVLDAAISLMIN</sequence>
<evidence type="ECO:0000313" key="2">
    <source>
        <dbReference type="Proteomes" id="UP001174677"/>
    </source>
</evidence>
<proteinExistence type="predicted"/>
<gene>
    <name evidence="1" type="ORF">P3X46_006937</name>
</gene>